<dbReference type="InterPro" id="IPR051807">
    <property type="entry name" value="Sec-metab_biosynth-assoc"/>
</dbReference>
<feature type="domain" description="YCII-related" evidence="2">
    <location>
        <begin position="64"/>
        <end position="136"/>
    </location>
</feature>
<evidence type="ECO:0000256" key="1">
    <source>
        <dbReference type="ARBA" id="ARBA00007689"/>
    </source>
</evidence>
<dbReference type="Proteomes" id="UP000681594">
    <property type="component" value="Unassembled WGS sequence"/>
</dbReference>
<dbReference type="InterPro" id="IPR005545">
    <property type="entry name" value="YCII"/>
</dbReference>
<dbReference type="Pfam" id="PF03795">
    <property type="entry name" value="YCII"/>
    <property type="match status" value="1"/>
</dbReference>
<dbReference type="EMBL" id="JAGIZB010000006">
    <property type="protein sequence ID" value="MBP0444702.1"/>
    <property type="molecule type" value="Genomic_DNA"/>
</dbReference>
<organism evidence="3 4">
    <name type="scientific">Pararoseomonas baculiformis</name>
    <dbReference type="NCBI Taxonomy" id="2820812"/>
    <lineage>
        <taxon>Bacteria</taxon>
        <taxon>Pseudomonadati</taxon>
        <taxon>Pseudomonadota</taxon>
        <taxon>Alphaproteobacteria</taxon>
        <taxon>Acetobacterales</taxon>
        <taxon>Acetobacteraceae</taxon>
        <taxon>Pararoseomonas</taxon>
    </lineage>
</organism>
<keyword evidence="4" id="KW-1185">Reference proteome</keyword>
<accession>A0ABS4ACG5</accession>
<reference evidence="3 4" key="1">
    <citation type="submission" date="2021-03" db="EMBL/GenBank/DDBJ databases">
        <authorList>
            <person name="So Y."/>
        </authorList>
    </citation>
    <scope>NUCLEOTIDE SEQUENCE [LARGE SCALE GENOMIC DNA]</scope>
    <source>
        <strain evidence="3 4">SSH11</strain>
    </source>
</reference>
<dbReference type="SUPFAM" id="SSF54909">
    <property type="entry name" value="Dimeric alpha+beta barrel"/>
    <property type="match status" value="1"/>
</dbReference>
<evidence type="ECO:0000313" key="3">
    <source>
        <dbReference type="EMBL" id="MBP0444702.1"/>
    </source>
</evidence>
<proteinExistence type="inferred from homology"/>
<gene>
    <name evidence="3" type="ORF">J8J14_07890</name>
</gene>
<dbReference type="InterPro" id="IPR011008">
    <property type="entry name" value="Dimeric_a/b-barrel"/>
</dbReference>
<evidence type="ECO:0000259" key="2">
    <source>
        <dbReference type="Pfam" id="PF03795"/>
    </source>
</evidence>
<name>A0ABS4ACG5_9PROT</name>
<dbReference type="PANTHER" id="PTHR33606">
    <property type="entry name" value="PROTEIN YCII"/>
    <property type="match status" value="1"/>
</dbReference>
<evidence type="ECO:0000313" key="4">
    <source>
        <dbReference type="Proteomes" id="UP000681594"/>
    </source>
</evidence>
<protein>
    <recommendedName>
        <fullName evidence="2">YCII-related domain-containing protein</fullName>
    </recommendedName>
</protein>
<comment type="similarity">
    <text evidence="1">Belongs to the YciI family.</text>
</comment>
<dbReference type="Gene3D" id="3.30.70.1060">
    <property type="entry name" value="Dimeric alpha+beta barrel"/>
    <property type="match status" value="1"/>
</dbReference>
<dbReference type="PANTHER" id="PTHR33606:SF3">
    <property type="entry name" value="PROTEIN YCII"/>
    <property type="match status" value="1"/>
</dbReference>
<sequence length="156" mass="16658">MLVRAEALDRYLKAEPFRREGIWESQEVHPFRIAPLPYRPLPQDGPVPTAPTHSIAIALDGKDAGALARRLSVRDAHLARVHPAAEDGTLVLGGAILDAPGGGMAGSVAITAHPTLEAAKAWWAGDPYVTGGVWQAITWHATRLAPLPYRPLPGMA</sequence>
<comment type="caution">
    <text evidence="3">The sequence shown here is derived from an EMBL/GenBank/DDBJ whole genome shotgun (WGS) entry which is preliminary data.</text>
</comment>